<evidence type="ECO:0000256" key="1">
    <source>
        <dbReference type="ARBA" id="ARBA00001561"/>
    </source>
</evidence>
<dbReference type="SUPFAM" id="SSF53187">
    <property type="entry name" value="Zn-dependent exopeptidases"/>
    <property type="match status" value="1"/>
</dbReference>
<dbReference type="SMART" id="SM00646">
    <property type="entry name" value="Ami_3"/>
    <property type="match status" value="1"/>
</dbReference>
<dbReference type="Proteomes" id="UP001596472">
    <property type="component" value="Unassembled WGS sequence"/>
</dbReference>
<comment type="catalytic activity">
    <reaction evidence="1">
        <text>Hydrolyzes the link between N-acetylmuramoyl residues and L-amino acid residues in certain cell-wall glycopeptides.</text>
        <dbReference type="EC" id="3.5.1.28"/>
    </reaction>
</comment>
<evidence type="ECO:0000256" key="4">
    <source>
        <dbReference type="SAM" id="SignalP"/>
    </source>
</evidence>
<organism evidence="6 7">
    <name type="scientific">Haloferula chungangensis</name>
    <dbReference type="NCBI Taxonomy" id="1048331"/>
    <lineage>
        <taxon>Bacteria</taxon>
        <taxon>Pseudomonadati</taxon>
        <taxon>Verrucomicrobiota</taxon>
        <taxon>Verrucomicrobiia</taxon>
        <taxon>Verrucomicrobiales</taxon>
        <taxon>Verrucomicrobiaceae</taxon>
        <taxon>Haloferula</taxon>
    </lineage>
</organism>
<keyword evidence="7" id="KW-1185">Reference proteome</keyword>
<dbReference type="PANTHER" id="PTHR30404:SF0">
    <property type="entry name" value="N-ACETYLMURAMOYL-L-ALANINE AMIDASE AMIC"/>
    <property type="match status" value="1"/>
</dbReference>
<dbReference type="EMBL" id="JBHTBS010000013">
    <property type="protein sequence ID" value="MFC7339200.1"/>
    <property type="molecule type" value="Genomic_DNA"/>
</dbReference>
<name>A0ABW2LC94_9BACT</name>
<evidence type="ECO:0000313" key="6">
    <source>
        <dbReference type="EMBL" id="MFC7339200.1"/>
    </source>
</evidence>
<keyword evidence="3" id="KW-0378">Hydrolase</keyword>
<accession>A0ABW2LC94</accession>
<dbReference type="InterPro" id="IPR050695">
    <property type="entry name" value="N-acetylmuramoyl_amidase_3"/>
</dbReference>
<feature type="signal peptide" evidence="4">
    <location>
        <begin position="1"/>
        <end position="23"/>
    </location>
</feature>
<gene>
    <name evidence="6" type="ORF">ACFQY0_18545</name>
</gene>
<dbReference type="RefSeq" id="WP_379715558.1">
    <property type="nucleotide sequence ID" value="NZ_JBHTBS010000013.1"/>
</dbReference>
<dbReference type="InterPro" id="IPR002508">
    <property type="entry name" value="MurNAc-LAA_cat"/>
</dbReference>
<dbReference type="CDD" id="cd02696">
    <property type="entry name" value="MurNAc-LAA"/>
    <property type="match status" value="1"/>
</dbReference>
<dbReference type="EC" id="3.5.1.28" evidence="2"/>
<feature type="chain" id="PRO_5045260691" description="N-acetylmuramoyl-L-alanine amidase" evidence="4">
    <location>
        <begin position="24"/>
        <end position="200"/>
    </location>
</feature>
<protein>
    <recommendedName>
        <fullName evidence="2">N-acetylmuramoyl-L-alanine amidase</fullName>
        <ecNumber evidence="2">3.5.1.28</ecNumber>
    </recommendedName>
</protein>
<sequence>MNPMLRAAIIALTGLFLLNSAQARSFRTVVIDPGHGGHDKGGQWGLVYEKHLALDTSARLEKELKKRGIRTVMTRRSDYFISLPERVRITKQYSDAIFVSIHYNYTWKQHVTGLETFYTSSKSQPLAAYVQSGMMSKVRTVNRGVKFARFYVINHATCPAILVECGFVSNAGERARMKSAWWRQSLAEGIADGIVRYRRS</sequence>
<keyword evidence="4" id="KW-0732">Signal</keyword>
<reference evidence="7" key="1">
    <citation type="journal article" date="2019" name="Int. J. Syst. Evol. Microbiol.">
        <title>The Global Catalogue of Microorganisms (GCM) 10K type strain sequencing project: providing services to taxonomists for standard genome sequencing and annotation.</title>
        <authorList>
            <consortium name="The Broad Institute Genomics Platform"/>
            <consortium name="The Broad Institute Genome Sequencing Center for Infectious Disease"/>
            <person name="Wu L."/>
            <person name="Ma J."/>
        </authorList>
    </citation>
    <scope>NUCLEOTIDE SEQUENCE [LARGE SCALE GENOMIC DNA]</scope>
    <source>
        <strain evidence="7">CGMCC 4.1467</strain>
    </source>
</reference>
<evidence type="ECO:0000256" key="3">
    <source>
        <dbReference type="ARBA" id="ARBA00022801"/>
    </source>
</evidence>
<dbReference type="PANTHER" id="PTHR30404">
    <property type="entry name" value="N-ACETYLMURAMOYL-L-ALANINE AMIDASE"/>
    <property type="match status" value="1"/>
</dbReference>
<evidence type="ECO:0000256" key="2">
    <source>
        <dbReference type="ARBA" id="ARBA00011901"/>
    </source>
</evidence>
<evidence type="ECO:0000313" key="7">
    <source>
        <dbReference type="Proteomes" id="UP001596472"/>
    </source>
</evidence>
<evidence type="ECO:0000259" key="5">
    <source>
        <dbReference type="SMART" id="SM00646"/>
    </source>
</evidence>
<dbReference type="Pfam" id="PF01520">
    <property type="entry name" value="Amidase_3"/>
    <property type="match status" value="1"/>
</dbReference>
<comment type="caution">
    <text evidence="6">The sequence shown here is derived from an EMBL/GenBank/DDBJ whole genome shotgun (WGS) entry which is preliminary data.</text>
</comment>
<proteinExistence type="predicted"/>
<dbReference type="Gene3D" id="3.40.630.40">
    <property type="entry name" value="Zn-dependent exopeptidases"/>
    <property type="match status" value="1"/>
</dbReference>
<feature type="domain" description="MurNAc-LAA" evidence="5">
    <location>
        <begin position="87"/>
        <end position="195"/>
    </location>
</feature>